<feature type="domain" description="Aminotransferase class V" evidence="9">
    <location>
        <begin position="25"/>
        <end position="396"/>
    </location>
</feature>
<comment type="similarity">
    <text evidence="2 8">Belongs to the class-V pyridoxal-phosphate-dependent aminotransferase family. Csd subfamily.</text>
</comment>
<reference evidence="10" key="1">
    <citation type="journal article" date="2020" name="Appl. Environ. Microbiol.">
        <title>Medium-Chain Fatty Acid Synthesis by 'Candidatus Weimeria bifida' gen. nov., sp. nov., and 'Candidatus Pseudoramibacter fermentans' sp. nov.</title>
        <authorList>
            <person name="Scarborough M.J."/>
            <person name="Myers K.S."/>
            <person name="Donohue T.J."/>
            <person name="Noguera D.R."/>
        </authorList>
    </citation>
    <scope>NUCLEOTIDE SEQUENCE</scope>
    <source>
        <strain evidence="10">EUB1.1</strain>
    </source>
</reference>
<evidence type="ECO:0000256" key="3">
    <source>
        <dbReference type="ARBA" id="ARBA00012239"/>
    </source>
</evidence>
<proteinExistence type="inferred from homology"/>
<dbReference type="InterPro" id="IPR015424">
    <property type="entry name" value="PyrdxlP-dep_Trfase"/>
</dbReference>
<gene>
    <name evidence="10" type="ORF">FRC53_00280</name>
</gene>
<evidence type="ECO:0000313" key="11">
    <source>
        <dbReference type="Proteomes" id="UP000473648"/>
    </source>
</evidence>
<organism evidence="10 11">
    <name type="scientific">Candidatus Pseudoramibacter fermentans</name>
    <dbReference type="NCBI Taxonomy" id="2594427"/>
    <lineage>
        <taxon>Bacteria</taxon>
        <taxon>Bacillati</taxon>
        <taxon>Bacillota</taxon>
        <taxon>Clostridia</taxon>
        <taxon>Eubacteriales</taxon>
        <taxon>Eubacteriaceae</taxon>
        <taxon>Pseudoramibacter</taxon>
    </lineage>
</organism>
<dbReference type="Proteomes" id="UP000473648">
    <property type="component" value="Unassembled WGS sequence"/>
</dbReference>
<dbReference type="InterPro" id="IPR015422">
    <property type="entry name" value="PyrdxlP-dep_Trfase_small"/>
</dbReference>
<dbReference type="CDD" id="cd06453">
    <property type="entry name" value="SufS_like"/>
    <property type="match status" value="1"/>
</dbReference>
<evidence type="ECO:0000256" key="1">
    <source>
        <dbReference type="ARBA" id="ARBA00001933"/>
    </source>
</evidence>
<sequence>MAKSTIDVAAVRKEFPILNQTDLAYLDNSATVQKPQRVLDAVTHYYQTENANPFRGLYDLSVAATDAYENARQKVADFINAPKKEDIIFTRNASESLNLVAYSMGRYLKIGEGDEILVGIMEHHSNMLPWRMLAEQTGAKVHYLNCEKDGSISVDAFKAALTPKTKIVAVTEMSNVLGRILPIADFAKICHEQGTIIVVDGAQSVPHSKIDVAAMDCDFFAFSGHKMYAPMGIGVLYGKSEWLNKMPPFMTGGETIDIVTTDRIVWTEVPHRFEAGTVNVGGAVGLAAAIDFMNDIGIDQIAARELELTTYAMDRLKAIPHVNIIGADEPENHHGIIAFAIDGVHPHDITTILSENRIAVRAGHHCAEPLHHYLGVPSTTRASLAFYNTTEEIDRLADAVGMIRKEMGYDE</sequence>
<evidence type="ECO:0000256" key="8">
    <source>
        <dbReference type="RuleBase" id="RU004506"/>
    </source>
</evidence>
<keyword evidence="4 8" id="KW-0808">Transferase</keyword>
<dbReference type="InterPro" id="IPR015421">
    <property type="entry name" value="PyrdxlP-dep_Trfase_major"/>
</dbReference>
<dbReference type="InterPro" id="IPR016454">
    <property type="entry name" value="Cysteine_dSase"/>
</dbReference>
<dbReference type="PANTHER" id="PTHR43586">
    <property type="entry name" value="CYSTEINE DESULFURASE"/>
    <property type="match status" value="1"/>
</dbReference>
<dbReference type="PANTHER" id="PTHR43586:SF8">
    <property type="entry name" value="CYSTEINE DESULFURASE 1, CHLOROPLASTIC"/>
    <property type="match status" value="1"/>
</dbReference>
<comment type="caution">
    <text evidence="10">The sequence shown here is derived from an EMBL/GenBank/DDBJ whole genome shotgun (WGS) entry which is preliminary data.</text>
</comment>
<comment type="catalytic activity">
    <reaction evidence="6 8">
        <text>(sulfur carrier)-H + L-cysteine = (sulfur carrier)-SH + L-alanine</text>
        <dbReference type="Rhea" id="RHEA:43892"/>
        <dbReference type="Rhea" id="RHEA-COMP:14737"/>
        <dbReference type="Rhea" id="RHEA-COMP:14739"/>
        <dbReference type="ChEBI" id="CHEBI:29917"/>
        <dbReference type="ChEBI" id="CHEBI:35235"/>
        <dbReference type="ChEBI" id="CHEBI:57972"/>
        <dbReference type="ChEBI" id="CHEBI:64428"/>
        <dbReference type="EC" id="2.8.1.7"/>
    </reaction>
</comment>
<dbReference type="EMBL" id="VOGB01000003">
    <property type="protein sequence ID" value="MQM71880.1"/>
    <property type="molecule type" value="Genomic_DNA"/>
</dbReference>
<dbReference type="SUPFAM" id="SSF53383">
    <property type="entry name" value="PLP-dependent transferases"/>
    <property type="match status" value="1"/>
</dbReference>
<dbReference type="Gene3D" id="3.40.640.10">
    <property type="entry name" value="Type I PLP-dependent aspartate aminotransferase-like (Major domain)"/>
    <property type="match status" value="1"/>
</dbReference>
<evidence type="ECO:0000256" key="7">
    <source>
        <dbReference type="RuleBase" id="RU004504"/>
    </source>
</evidence>
<accession>A0A6L5GPX3</accession>
<dbReference type="GO" id="GO:0031071">
    <property type="term" value="F:cysteine desulfurase activity"/>
    <property type="evidence" value="ECO:0007669"/>
    <property type="project" value="UniProtKB-UniRule"/>
</dbReference>
<dbReference type="Pfam" id="PF00266">
    <property type="entry name" value="Aminotran_5"/>
    <property type="match status" value="1"/>
</dbReference>
<protein>
    <recommendedName>
        <fullName evidence="3 8">Cysteine desulfurase</fullName>
        <ecNumber evidence="3 8">2.8.1.7</ecNumber>
    </recommendedName>
</protein>
<dbReference type="GO" id="GO:0006534">
    <property type="term" value="P:cysteine metabolic process"/>
    <property type="evidence" value="ECO:0007669"/>
    <property type="project" value="UniProtKB-UniRule"/>
</dbReference>
<evidence type="ECO:0000256" key="4">
    <source>
        <dbReference type="ARBA" id="ARBA00022679"/>
    </source>
</evidence>
<evidence type="ECO:0000256" key="5">
    <source>
        <dbReference type="ARBA" id="ARBA00022898"/>
    </source>
</evidence>
<evidence type="ECO:0000259" key="9">
    <source>
        <dbReference type="Pfam" id="PF00266"/>
    </source>
</evidence>
<evidence type="ECO:0000313" key="10">
    <source>
        <dbReference type="EMBL" id="MQM71880.1"/>
    </source>
</evidence>
<dbReference type="Gene3D" id="3.90.1150.10">
    <property type="entry name" value="Aspartate Aminotransferase, domain 1"/>
    <property type="match status" value="1"/>
</dbReference>
<dbReference type="InterPro" id="IPR020578">
    <property type="entry name" value="Aminotrans_V_PyrdxlP_BS"/>
</dbReference>
<dbReference type="GO" id="GO:0030170">
    <property type="term" value="F:pyridoxal phosphate binding"/>
    <property type="evidence" value="ECO:0007669"/>
    <property type="project" value="UniProtKB-UniRule"/>
</dbReference>
<dbReference type="InterPro" id="IPR010970">
    <property type="entry name" value="Cys_dSase_SufS"/>
</dbReference>
<dbReference type="PIRSF" id="PIRSF005572">
    <property type="entry name" value="NifS"/>
    <property type="match status" value="1"/>
</dbReference>
<name>A0A6L5GPX3_9FIRM</name>
<comment type="cofactor">
    <cofactor evidence="1 7">
        <name>pyridoxal 5'-phosphate</name>
        <dbReference type="ChEBI" id="CHEBI:597326"/>
    </cofactor>
</comment>
<dbReference type="AlphaFoldDB" id="A0A6L5GPX3"/>
<keyword evidence="11" id="KW-1185">Reference proteome</keyword>
<keyword evidence="5 8" id="KW-0663">Pyridoxal phosphate</keyword>
<evidence type="ECO:0000256" key="2">
    <source>
        <dbReference type="ARBA" id="ARBA00010447"/>
    </source>
</evidence>
<dbReference type="EC" id="2.8.1.7" evidence="3 8"/>
<comment type="function">
    <text evidence="8">Catalyzes the removal of elemental sulfur and selenium atoms from L-cysteine, L-cystine, L-selenocysteine, and L-selenocystine to produce L-alanine.</text>
</comment>
<dbReference type="NCBIfam" id="TIGR01979">
    <property type="entry name" value="sufS"/>
    <property type="match status" value="1"/>
</dbReference>
<dbReference type="InterPro" id="IPR000192">
    <property type="entry name" value="Aminotrans_V_dom"/>
</dbReference>
<evidence type="ECO:0000256" key="6">
    <source>
        <dbReference type="ARBA" id="ARBA00050776"/>
    </source>
</evidence>
<dbReference type="PROSITE" id="PS00595">
    <property type="entry name" value="AA_TRANSFER_CLASS_5"/>
    <property type="match status" value="1"/>
</dbReference>